<name>A0A317EEC9_9PROT</name>
<sequence>MAAVAASSFQFEAFGGGDENGGLYGGGVSFNTPLGDSMGLQIDGIVGKAASEVSFYGGAAQLYFRDPSSHLLGLAVTALRVDEESQFSVSAIGEYYLDQITLEAMAGVQTGDIVDGGFAGRLGMAYYASPNLRVGGGISYTEASEFGGDLEAEYLVAPASGLALYATGGFDNDGSVGMVGLRLYTGAPESAMASAGEEDAGGPSLIYRHRHMGRNNLFIAAPHSTGIRFITAAAGAIQEGTEFGDIEAVPAPDAGGGMLTGLSANGTSADPAAALTNLLTDLVSTDGEQAPLGNLLAGILPAGSTGTPLDGIPVVGDLLGSLTEILSPDTVRIGDLPTGPNSVASLPLVGDLVSLLPAEPVLYLLGAAKPDQLLGVLVPGMLQGFASDPAILQGFAGRLTDTLTGLLSGGSSGLSGLPLLSFVP</sequence>
<evidence type="ECO:0000313" key="1">
    <source>
        <dbReference type="EMBL" id="PWR24614.1"/>
    </source>
</evidence>
<accession>A0A317EEC9</accession>
<dbReference type="EMBL" id="QGLE01000003">
    <property type="protein sequence ID" value="PWR24614.1"/>
    <property type="molecule type" value="Genomic_DNA"/>
</dbReference>
<evidence type="ECO:0000313" key="2">
    <source>
        <dbReference type="Proteomes" id="UP000245461"/>
    </source>
</evidence>
<proteinExistence type="predicted"/>
<dbReference type="AlphaFoldDB" id="A0A317EEC9"/>
<gene>
    <name evidence="1" type="ORF">DKG74_07355</name>
</gene>
<dbReference type="Proteomes" id="UP000245461">
    <property type="component" value="Unassembled WGS sequence"/>
</dbReference>
<keyword evidence="2" id="KW-1185">Reference proteome</keyword>
<comment type="caution">
    <text evidence="1">The sequence shown here is derived from an EMBL/GenBank/DDBJ whole genome shotgun (WGS) entry which is preliminary data.</text>
</comment>
<reference evidence="1 2" key="1">
    <citation type="submission" date="2018-05" db="EMBL/GenBank/DDBJ databases">
        <title>Zavarzinia sp. HR-AS.</title>
        <authorList>
            <person name="Lee Y."/>
            <person name="Jeon C.O."/>
        </authorList>
    </citation>
    <scope>NUCLEOTIDE SEQUENCE [LARGE SCALE GENOMIC DNA]</scope>
    <source>
        <strain evidence="1 2">HR-AS</strain>
    </source>
</reference>
<protein>
    <submittedName>
        <fullName evidence="1">Uncharacterized protein</fullName>
    </submittedName>
</protein>
<organism evidence="1 2">
    <name type="scientific">Zavarzinia aquatilis</name>
    <dbReference type="NCBI Taxonomy" id="2211142"/>
    <lineage>
        <taxon>Bacteria</taxon>
        <taxon>Pseudomonadati</taxon>
        <taxon>Pseudomonadota</taxon>
        <taxon>Alphaproteobacteria</taxon>
        <taxon>Rhodospirillales</taxon>
        <taxon>Zavarziniaceae</taxon>
        <taxon>Zavarzinia</taxon>
    </lineage>
</organism>